<feature type="region of interest" description="Disordered" evidence="3">
    <location>
        <begin position="234"/>
        <end position="262"/>
    </location>
</feature>
<evidence type="ECO:0000256" key="3">
    <source>
        <dbReference type="SAM" id="MobiDB-lite"/>
    </source>
</evidence>
<dbReference type="EMBL" id="VRMG01000005">
    <property type="protein sequence ID" value="TXN30915.1"/>
    <property type="molecule type" value="Genomic_DNA"/>
</dbReference>
<evidence type="ECO:0000256" key="4">
    <source>
        <dbReference type="SAM" id="Phobius"/>
    </source>
</evidence>
<dbReference type="CDD" id="cd07989">
    <property type="entry name" value="LPLAT_AGPAT-like"/>
    <property type="match status" value="1"/>
</dbReference>
<evidence type="ECO:0000256" key="2">
    <source>
        <dbReference type="ARBA" id="ARBA00023315"/>
    </source>
</evidence>
<comment type="caution">
    <text evidence="6">The sequence shown here is derived from an EMBL/GenBank/DDBJ whole genome shotgun (WGS) entry which is preliminary data.</text>
</comment>
<dbReference type="GO" id="GO:0003841">
    <property type="term" value="F:1-acylglycerol-3-phosphate O-acyltransferase activity"/>
    <property type="evidence" value="ECO:0007669"/>
    <property type="project" value="TreeGrafter"/>
</dbReference>
<dbReference type="InterPro" id="IPR002123">
    <property type="entry name" value="Plipid/glycerol_acylTrfase"/>
</dbReference>
<keyword evidence="4" id="KW-1133">Transmembrane helix</keyword>
<keyword evidence="4" id="KW-0472">Membrane</keyword>
<feature type="domain" description="Phospholipid/glycerol acyltransferase" evidence="5">
    <location>
        <begin position="48"/>
        <end position="163"/>
    </location>
</feature>
<reference evidence="6 7" key="1">
    <citation type="submission" date="2019-08" db="EMBL/GenBank/DDBJ databases">
        <title>Bacterial whole genome sequence for Glaciihabitans sp. CHu50b-6-2.</title>
        <authorList>
            <person name="Jin L."/>
        </authorList>
    </citation>
    <scope>NUCLEOTIDE SEQUENCE [LARGE SCALE GENOMIC DNA]</scope>
    <source>
        <strain evidence="6 7">CHu50b-6-2</strain>
    </source>
</reference>
<dbReference type="PANTHER" id="PTHR10434:SF55">
    <property type="entry name" value="POSSIBLE ACYLTRANSFERASE"/>
    <property type="match status" value="1"/>
</dbReference>
<protein>
    <submittedName>
        <fullName evidence="6">1-acyl-sn-glycerol-3-phosphate acyltransferase</fullName>
    </submittedName>
</protein>
<organism evidence="6 7">
    <name type="scientific">Lacisediminihabitans profunda</name>
    <dbReference type="NCBI Taxonomy" id="2594790"/>
    <lineage>
        <taxon>Bacteria</taxon>
        <taxon>Bacillati</taxon>
        <taxon>Actinomycetota</taxon>
        <taxon>Actinomycetes</taxon>
        <taxon>Micrococcales</taxon>
        <taxon>Microbacteriaceae</taxon>
        <taxon>Lacisediminihabitans</taxon>
    </lineage>
</organism>
<keyword evidence="2 6" id="KW-0012">Acyltransferase</keyword>
<dbReference type="Pfam" id="PF01553">
    <property type="entry name" value="Acyltransferase"/>
    <property type="match status" value="1"/>
</dbReference>
<dbReference type="Proteomes" id="UP000321379">
    <property type="component" value="Unassembled WGS sequence"/>
</dbReference>
<sequence>MLVKEGGRDRHEPIYSLAIGIGRVLFGGLLQLKPIVSGIELIPRSGGAVLALTHFGYLDFALTEWVVWLHTRRRIRFLATQAAFDKPVVGWLLRSMRHISVNMQAGGDAYVNAVEALRSGELVGVFPEAGVSASFTVRKFKTGAVRMSAEAGTPIVPIVVWGGQMLKTKAHRARLRDAFRAPILVDVAEPIRVSSADDPQVATEQLRQTMQAHLNRTQASYPRTGSGQWWQPAHLGGTAPTPEVAAVAETERQRRKAAARGR</sequence>
<dbReference type="SMART" id="SM00563">
    <property type="entry name" value="PlsC"/>
    <property type="match status" value="1"/>
</dbReference>
<feature type="transmembrane region" description="Helical" evidence="4">
    <location>
        <begin position="14"/>
        <end position="36"/>
    </location>
</feature>
<accession>A0A5C8UQW2</accession>
<dbReference type="GO" id="GO:0006654">
    <property type="term" value="P:phosphatidic acid biosynthetic process"/>
    <property type="evidence" value="ECO:0007669"/>
    <property type="project" value="TreeGrafter"/>
</dbReference>
<dbReference type="SUPFAM" id="SSF69593">
    <property type="entry name" value="Glycerol-3-phosphate (1)-acyltransferase"/>
    <property type="match status" value="1"/>
</dbReference>
<dbReference type="GO" id="GO:0005886">
    <property type="term" value="C:plasma membrane"/>
    <property type="evidence" value="ECO:0007669"/>
    <property type="project" value="TreeGrafter"/>
</dbReference>
<dbReference type="RefSeq" id="WP_147782503.1">
    <property type="nucleotide sequence ID" value="NZ_VRMG01000005.1"/>
</dbReference>
<evidence type="ECO:0000259" key="5">
    <source>
        <dbReference type="SMART" id="SM00563"/>
    </source>
</evidence>
<feature type="transmembrane region" description="Helical" evidence="4">
    <location>
        <begin position="48"/>
        <end position="68"/>
    </location>
</feature>
<evidence type="ECO:0000256" key="1">
    <source>
        <dbReference type="ARBA" id="ARBA00022679"/>
    </source>
</evidence>
<name>A0A5C8UQW2_9MICO</name>
<evidence type="ECO:0000313" key="7">
    <source>
        <dbReference type="Proteomes" id="UP000321379"/>
    </source>
</evidence>
<keyword evidence="4" id="KW-0812">Transmembrane</keyword>
<proteinExistence type="predicted"/>
<dbReference type="AlphaFoldDB" id="A0A5C8UQW2"/>
<feature type="compositionally biased region" description="Basic residues" evidence="3">
    <location>
        <begin position="253"/>
        <end position="262"/>
    </location>
</feature>
<gene>
    <name evidence="6" type="ORF">FVP33_04735</name>
</gene>
<keyword evidence="7" id="KW-1185">Reference proteome</keyword>
<dbReference type="PANTHER" id="PTHR10434">
    <property type="entry name" value="1-ACYL-SN-GLYCEROL-3-PHOSPHATE ACYLTRANSFERASE"/>
    <property type="match status" value="1"/>
</dbReference>
<evidence type="ECO:0000313" key="6">
    <source>
        <dbReference type="EMBL" id="TXN30915.1"/>
    </source>
</evidence>
<keyword evidence="1 6" id="KW-0808">Transferase</keyword>